<keyword evidence="13" id="KW-0902">Two-component regulatory system</keyword>
<dbReference type="PROSITE" id="PS50110">
    <property type="entry name" value="RESPONSE_REGULATORY"/>
    <property type="match status" value="1"/>
</dbReference>
<dbReference type="SUPFAM" id="SSF47384">
    <property type="entry name" value="Homodimeric domain of signal transducing histidine kinase"/>
    <property type="match status" value="1"/>
</dbReference>
<evidence type="ECO:0000256" key="8">
    <source>
        <dbReference type="ARBA" id="ARBA00022741"/>
    </source>
</evidence>
<protein>
    <recommendedName>
        <fullName evidence="16">Sensory/regulatory protein RpfC</fullName>
        <ecNumber evidence="3">2.7.13.3</ecNumber>
    </recommendedName>
</protein>
<evidence type="ECO:0000256" key="14">
    <source>
        <dbReference type="ARBA" id="ARBA00023136"/>
    </source>
</evidence>
<feature type="transmembrane region" description="Helical" evidence="20">
    <location>
        <begin position="12"/>
        <end position="34"/>
    </location>
</feature>
<dbReference type="SUPFAM" id="SSF47226">
    <property type="entry name" value="Histidine-containing phosphotransfer domain, HPT domain"/>
    <property type="match status" value="1"/>
</dbReference>
<evidence type="ECO:0000256" key="15">
    <source>
        <dbReference type="ARBA" id="ARBA00064003"/>
    </source>
</evidence>
<sequence>MVFASASIGRKLLWSFIAMALLVLLSALIGVSGFSMVAKNERNIVDSAIPAMIKSRQISELSSQIVVAVQALGNVQSEEQRIRAEQTLTEQLAALQTHIRDLHAKAFDRVMLSSLERSVKLVNDNLTDLNLTVERQLWLAAEVNARIDDMRYLAEELETLTRTQVLNTNTLAVANVTHIYDLLDKNQKTQAYEALDALIEVDMDLSERLNELHLLAFKMLNQIEKARDLSSLDSIEASRVSFRHNLEIMIRRVQSVEDPTRSEQMAYLLTELSARQNVFQVLVQRYYNDIKARQLISESFDHVSELNGTVSQMVDNSNNRTLAAASDLAKTLDIAQGSLTVLSLLGLMVVVIIVWRVVYVSVLTRLDQYAQALRAIAKGNLDVSIDIKGNDELAHIGQAIITARNTAQALKVVAEGEAKAKQALEEHRSQLEVLVSERTRQLQSANEKLNIEVHNHAQAREKAEQASRAKSAFLATMSHEIRTPMNGVLGTARLLMDTGLNSLQQRYADIINRSGKNLLAILNDILDYSKIEAGHLEIRETQFDLPQMVEDCVNLMQGRANEKNLAFSYFIESDVARFWRGDVVRISQVLNNLVANAIKFTESGAVDIYVSIDLEDESQVMFEVSDSGIGISSEEQKTLFDAFTQAQGGHQQTGGTGLGLAISRRIIQAMGGSLHVESEVGEGSRFWFSVPLTLLDDDQHHVSVLSDFCLDNTAQTRQVARILLVEDNPVNRLVAEGFLLSMGHQVVMAETLAQAISAYQHEPFDLALIDINLPDGEGTQLIDAFRGIDHTRGHTDTNDMGHVPLVAVSAHVFNEEVESYLDAGFDGYLAKPIEKEALAQTVQTMLEGRSLLLLQPVTDETQQAVNECFVTHSMSGSMDTNLTSSREHQLDEIVNSQVIIADTQVLGIEKMREIVGLFELSAQEMLVEFEQAALASDQRQIRALAHKLKGSAGSLGLSALHAISLAIESSDNPLAVYRENQTELSKFVAQSASALLDVLNALNKKSADEAD</sequence>
<dbReference type="CDD" id="cd06225">
    <property type="entry name" value="HAMP"/>
    <property type="match status" value="1"/>
</dbReference>
<comment type="catalytic activity">
    <reaction evidence="1">
        <text>ATP + protein L-histidine = ADP + protein N-phospho-L-histidine.</text>
        <dbReference type="EC" id="2.7.13.3"/>
    </reaction>
</comment>
<keyword evidence="4" id="KW-1003">Cell membrane</keyword>
<dbReference type="CDD" id="cd17546">
    <property type="entry name" value="REC_hyHK_CKI1_RcsC-like"/>
    <property type="match status" value="1"/>
</dbReference>
<dbReference type="CDD" id="cd16922">
    <property type="entry name" value="HATPase_EvgS-ArcB-TorS-like"/>
    <property type="match status" value="1"/>
</dbReference>
<evidence type="ECO:0000313" key="25">
    <source>
        <dbReference type="EMBL" id="NLS13398.1"/>
    </source>
</evidence>
<dbReference type="SUPFAM" id="SSF52172">
    <property type="entry name" value="CheY-like"/>
    <property type="match status" value="1"/>
</dbReference>
<dbReference type="EC" id="2.7.13.3" evidence="3"/>
<evidence type="ECO:0000256" key="12">
    <source>
        <dbReference type="ARBA" id="ARBA00022989"/>
    </source>
</evidence>
<keyword evidence="7 20" id="KW-0812">Transmembrane</keyword>
<evidence type="ECO:0000256" key="16">
    <source>
        <dbReference type="ARBA" id="ARBA00068150"/>
    </source>
</evidence>
<evidence type="ECO:0000313" key="26">
    <source>
        <dbReference type="Proteomes" id="UP000535589"/>
    </source>
</evidence>
<keyword evidence="19" id="KW-0175">Coiled coil</keyword>
<dbReference type="SMART" id="SM00304">
    <property type="entry name" value="HAMP"/>
    <property type="match status" value="1"/>
</dbReference>
<dbReference type="InterPro" id="IPR001789">
    <property type="entry name" value="Sig_transdc_resp-reg_receiver"/>
</dbReference>
<dbReference type="AlphaFoldDB" id="A0A7X8TRA1"/>
<keyword evidence="26" id="KW-1185">Reference proteome</keyword>
<dbReference type="GO" id="GO:0016787">
    <property type="term" value="F:hydrolase activity"/>
    <property type="evidence" value="ECO:0007669"/>
    <property type="project" value="UniProtKB-KW"/>
</dbReference>
<dbReference type="SMART" id="SM00387">
    <property type="entry name" value="HATPase_c"/>
    <property type="match status" value="1"/>
</dbReference>
<dbReference type="InterPro" id="IPR036641">
    <property type="entry name" value="HPT_dom_sf"/>
</dbReference>
<proteinExistence type="predicted"/>
<dbReference type="FunFam" id="3.30.565.10:FF:000010">
    <property type="entry name" value="Sensor histidine kinase RcsC"/>
    <property type="match status" value="1"/>
</dbReference>
<name>A0A7X8TRA1_9VIBR</name>
<dbReference type="Gene3D" id="6.10.340.10">
    <property type="match status" value="1"/>
</dbReference>
<evidence type="ECO:0000256" key="18">
    <source>
        <dbReference type="PROSITE-ProRule" id="PRU00169"/>
    </source>
</evidence>
<evidence type="ECO:0000256" key="10">
    <source>
        <dbReference type="ARBA" id="ARBA00022801"/>
    </source>
</evidence>
<comment type="subunit">
    <text evidence="15">At low DSF concentrations, interacts with RpfF.</text>
</comment>
<keyword evidence="10" id="KW-0378">Hydrolase</keyword>
<dbReference type="PANTHER" id="PTHR45339:SF1">
    <property type="entry name" value="HYBRID SIGNAL TRANSDUCTION HISTIDINE KINASE J"/>
    <property type="match status" value="1"/>
</dbReference>
<evidence type="ECO:0000256" key="20">
    <source>
        <dbReference type="SAM" id="Phobius"/>
    </source>
</evidence>
<keyword evidence="6 25" id="KW-0808">Transferase</keyword>
<feature type="transmembrane region" description="Helical" evidence="20">
    <location>
        <begin position="339"/>
        <end position="358"/>
    </location>
</feature>
<evidence type="ECO:0000256" key="19">
    <source>
        <dbReference type="SAM" id="Coils"/>
    </source>
</evidence>
<dbReference type="Pfam" id="PF00512">
    <property type="entry name" value="HisKA"/>
    <property type="match status" value="1"/>
</dbReference>
<evidence type="ECO:0000256" key="6">
    <source>
        <dbReference type="ARBA" id="ARBA00022679"/>
    </source>
</evidence>
<evidence type="ECO:0000259" key="22">
    <source>
        <dbReference type="PROSITE" id="PS50110"/>
    </source>
</evidence>
<keyword evidence="11" id="KW-0067">ATP-binding</keyword>
<dbReference type="InterPro" id="IPR038188">
    <property type="entry name" value="TorS_sensor_sf"/>
</dbReference>
<dbReference type="CDD" id="cd00082">
    <property type="entry name" value="HisKA"/>
    <property type="match status" value="1"/>
</dbReference>
<dbReference type="PIRSF" id="PIRSF036437">
    <property type="entry name" value="HK_TorS"/>
    <property type="match status" value="1"/>
</dbReference>
<dbReference type="PANTHER" id="PTHR45339">
    <property type="entry name" value="HYBRID SIGNAL TRANSDUCTION HISTIDINE KINASE J"/>
    <property type="match status" value="1"/>
</dbReference>
<dbReference type="Gene3D" id="3.30.565.10">
    <property type="entry name" value="Histidine kinase-like ATPase, C-terminal domain"/>
    <property type="match status" value="1"/>
</dbReference>
<dbReference type="SUPFAM" id="SSF55874">
    <property type="entry name" value="ATPase domain of HSP90 chaperone/DNA topoisomerase II/histidine kinase"/>
    <property type="match status" value="1"/>
</dbReference>
<dbReference type="InterPro" id="IPR004358">
    <property type="entry name" value="Sig_transdc_His_kin-like_C"/>
</dbReference>
<feature type="domain" description="Response regulatory" evidence="22">
    <location>
        <begin position="721"/>
        <end position="846"/>
    </location>
</feature>
<dbReference type="PROSITE" id="PS50894">
    <property type="entry name" value="HPT"/>
    <property type="match status" value="1"/>
</dbReference>
<evidence type="ECO:0000259" key="23">
    <source>
        <dbReference type="PROSITE" id="PS50885"/>
    </source>
</evidence>
<dbReference type="Proteomes" id="UP000535589">
    <property type="component" value="Unassembled WGS sequence"/>
</dbReference>
<dbReference type="Gene3D" id="1.20.58.920">
    <property type="match status" value="1"/>
</dbReference>
<dbReference type="Pfam" id="PF00672">
    <property type="entry name" value="HAMP"/>
    <property type="match status" value="1"/>
</dbReference>
<dbReference type="SMART" id="SM00448">
    <property type="entry name" value="REC"/>
    <property type="match status" value="1"/>
</dbReference>
<organism evidence="25 26">
    <name type="scientific">Vibrio agarilyticus</name>
    <dbReference type="NCBI Taxonomy" id="2726741"/>
    <lineage>
        <taxon>Bacteria</taxon>
        <taxon>Pseudomonadati</taxon>
        <taxon>Pseudomonadota</taxon>
        <taxon>Gammaproteobacteria</taxon>
        <taxon>Vibrionales</taxon>
        <taxon>Vibrionaceae</taxon>
        <taxon>Vibrio</taxon>
    </lineage>
</organism>
<comment type="caution">
    <text evidence="25">The sequence shown here is derived from an EMBL/GenBank/DDBJ whole genome shotgun (WGS) entry which is preliminary data.</text>
</comment>
<dbReference type="RefSeq" id="WP_168836486.1">
    <property type="nucleotide sequence ID" value="NZ_JABAIK010000009.1"/>
</dbReference>
<dbReference type="PROSITE" id="PS50109">
    <property type="entry name" value="HIS_KIN"/>
    <property type="match status" value="1"/>
</dbReference>
<dbReference type="GO" id="GO:0000155">
    <property type="term" value="F:phosphorelay sensor kinase activity"/>
    <property type="evidence" value="ECO:0007669"/>
    <property type="project" value="InterPro"/>
</dbReference>
<dbReference type="Gene3D" id="1.20.120.160">
    <property type="entry name" value="HPT domain"/>
    <property type="match status" value="1"/>
</dbReference>
<evidence type="ECO:0000256" key="5">
    <source>
        <dbReference type="ARBA" id="ARBA00022553"/>
    </source>
</evidence>
<evidence type="ECO:0000256" key="11">
    <source>
        <dbReference type="ARBA" id="ARBA00022840"/>
    </source>
</evidence>
<evidence type="ECO:0000256" key="4">
    <source>
        <dbReference type="ARBA" id="ARBA00022475"/>
    </source>
</evidence>
<feature type="coiled-coil region" evidence="19">
    <location>
        <begin position="417"/>
        <end position="466"/>
    </location>
</feature>
<evidence type="ECO:0000256" key="3">
    <source>
        <dbReference type="ARBA" id="ARBA00012438"/>
    </source>
</evidence>
<accession>A0A7X8TRA1</accession>
<evidence type="ECO:0000256" key="1">
    <source>
        <dbReference type="ARBA" id="ARBA00000085"/>
    </source>
</evidence>
<keyword evidence="8" id="KW-0547">Nucleotide-binding</keyword>
<dbReference type="InterPro" id="IPR003660">
    <property type="entry name" value="HAMP_dom"/>
</dbReference>
<keyword evidence="12 20" id="KW-1133">Transmembrane helix</keyword>
<dbReference type="InterPro" id="IPR036097">
    <property type="entry name" value="HisK_dim/P_sf"/>
</dbReference>
<dbReference type="SMART" id="SM00388">
    <property type="entry name" value="HisKA"/>
    <property type="match status" value="1"/>
</dbReference>
<keyword evidence="9 25" id="KW-0418">Kinase</keyword>
<dbReference type="GO" id="GO:0005524">
    <property type="term" value="F:ATP binding"/>
    <property type="evidence" value="ECO:0007669"/>
    <property type="project" value="UniProtKB-KW"/>
</dbReference>
<dbReference type="FunFam" id="1.10.287.130:FF:000002">
    <property type="entry name" value="Two-component osmosensing histidine kinase"/>
    <property type="match status" value="1"/>
</dbReference>
<dbReference type="InterPro" id="IPR014302">
    <property type="entry name" value="Sig_transdc_His_kinase_TorS"/>
</dbReference>
<dbReference type="CDD" id="cd16172">
    <property type="entry name" value="TorS_sensor_domain"/>
    <property type="match status" value="1"/>
</dbReference>
<dbReference type="Gene3D" id="3.40.50.2300">
    <property type="match status" value="1"/>
</dbReference>
<dbReference type="Pfam" id="PF00072">
    <property type="entry name" value="Response_reg"/>
    <property type="match status" value="1"/>
</dbReference>
<dbReference type="GO" id="GO:0005886">
    <property type="term" value="C:plasma membrane"/>
    <property type="evidence" value="ECO:0007669"/>
    <property type="project" value="UniProtKB-SubCell"/>
</dbReference>
<evidence type="ECO:0000259" key="24">
    <source>
        <dbReference type="PROSITE" id="PS50894"/>
    </source>
</evidence>
<evidence type="ECO:0000259" key="21">
    <source>
        <dbReference type="PROSITE" id="PS50109"/>
    </source>
</evidence>
<dbReference type="InterPro" id="IPR003594">
    <property type="entry name" value="HATPase_dom"/>
</dbReference>
<keyword evidence="14 20" id="KW-0472">Membrane</keyword>
<reference evidence="25 26" key="1">
    <citation type="submission" date="2020-04" db="EMBL/GenBank/DDBJ databases">
        <title>Vibrio sp. SM6, a novel species isolated from seawater.</title>
        <authorList>
            <person name="Wang X."/>
        </authorList>
    </citation>
    <scope>NUCLEOTIDE SEQUENCE [LARGE SCALE GENOMIC DNA]</scope>
    <source>
        <strain evidence="25 26">SM6</strain>
    </source>
</reference>
<dbReference type="InterPro" id="IPR008207">
    <property type="entry name" value="Sig_transdc_His_kin_Hpt_dom"/>
</dbReference>
<dbReference type="NCBIfam" id="TIGR02956">
    <property type="entry name" value="TMAO_torS"/>
    <property type="match status" value="1"/>
</dbReference>
<dbReference type="InterPro" id="IPR011006">
    <property type="entry name" value="CheY-like_superfamily"/>
</dbReference>
<feature type="modified residue" description="4-aspartylphosphate" evidence="18">
    <location>
        <position position="770"/>
    </location>
</feature>
<dbReference type="EMBL" id="JABAIK010000009">
    <property type="protein sequence ID" value="NLS13398.1"/>
    <property type="molecule type" value="Genomic_DNA"/>
</dbReference>
<dbReference type="InterPro" id="IPR003661">
    <property type="entry name" value="HisK_dim/P_dom"/>
</dbReference>
<keyword evidence="5 18" id="KW-0597">Phosphoprotein</keyword>
<evidence type="ECO:0000256" key="7">
    <source>
        <dbReference type="ARBA" id="ARBA00022692"/>
    </source>
</evidence>
<dbReference type="Gene3D" id="1.10.287.130">
    <property type="match status" value="1"/>
</dbReference>
<dbReference type="Pfam" id="PF02518">
    <property type="entry name" value="HATPase_c"/>
    <property type="match status" value="1"/>
</dbReference>
<evidence type="ECO:0000256" key="13">
    <source>
        <dbReference type="ARBA" id="ARBA00023012"/>
    </source>
</evidence>
<dbReference type="Pfam" id="PF21689">
    <property type="entry name" value="TorS_sensor_domain"/>
    <property type="match status" value="1"/>
</dbReference>
<dbReference type="CDD" id="cd00088">
    <property type="entry name" value="HPT"/>
    <property type="match status" value="1"/>
</dbReference>
<dbReference type="PROSITE" id="PS50885">
    <property type="entry name" value="HAMP"/>
    <property type="match status" value="1"/>
</dbReference>
<feature type="domain" description="Histidine kinase" evidence="21">
    <location>
        <begin position="476"/>
        <end position="694"/>
    </location>
</feature>
<dbReference type="PRINTS" id="PR00344">
    <property type="entry name" value="BCTRLSENSOR"/>
</dbReference>
<evidence type="ECO:0000256" key="2">
    <source>
        <dbReference type="ARBA" id="ARBA00004651"/>
    </source>
</evidence>
<feature type="domain" description="HAMP" evidence="23">
    <location>
        <begin position="360"/>
        <end position="412"/>
    </location>
</feature>
<dbReference type="InterPro" id="IPR005467">
    <property type="entry name" value="His_kinase_dom"/>
</dbReference>
<dbReference type="InterPro" id="IPR036890">
    <property type="entry name" value="HATPase_C_sf"/>
</dbReference>
<feature type="domain" description="HPt" evidence="24">
    <location>
        <begin position="907"/>
        <end position="1002"/>
    </location>
</feature>
<gene>
    <name evidence="25" type="primary">torS</name>
    <name evidence="25" type="ORF">HGP28_10885</name>
</gene>
<dbReference type="Pfam" id="PF01627">
    <property type="entry name" value="Hpt"/>
    <property type="match status" value="1"/>
</dbReference>
<comment type="subcellular location">
    <subcellularLocation>
        <location evidence="2">Cell membrane</location>
        <topology evidence="2">Multi-pass membrane protein</topology>
    </subcellularLocation>
</comment>
<evidence type="ECO:0000256" key="9">
    <source>
        <dbReference type="ARBA" id="ARBA00022777"/>
    </source>
</evidence>
<evidence type="ECO:0000256" key="17">
    <source>
        <dbReference type="PROSITE-ProRule" id="PRU00110"/>
    </source>
</evidence>
<feature type="modified residue" description="Phosphohistidine" evidence="17">
    <location>
        <position position="946"/>
    </location>
</feature>
<dbReference type="InterPro" id="IPR037952">
    <property type="entry name" value="Sensor_TorS"/>
</dbReference>